<reference evidence="3" key="1">
    <citation type="journal article" date="2015" name="Front. Microbiol.">
        <title>Combining genomic sequencing methods to explore viral diversity and reveal potential virus-host interactions.</title>
        <authorList>
            <person name="Chow C.E."/>
            <person name="Winget D.M."/>
            <person name="White R.A.III."/>
            <person name="Hallam S.J."/>
            <person name="Suttle C.A."/>
        </authorList>
    </citation>
    <scope>NUCLEOTIDE SEQUENCE</scope>
    <source>
        <strain evidence="3">Anoxic2_3</strain>
    </source>
</reference>
<dbReference type="SMART" id="SM00470">
    <property type="entry name" value="ParB"/>
    <property type="match status" value="1"/>
</dbReference>
<feature type="compositionally biased region" description="Polar residues" evidence="1">
    <location>
        <begin position="161"/>
        <end position="181"/>
    </location>
</feature>
<dbReference type="Pfam" id="PF02195">
    <property type="entry name" value="ParB_N"/>
    <property type="match status" value="1"/>
</dbReference>
<evidence type="ECO:0000256" key="1">
    <source>
        <dbReference type="SAM" id="MobiDB-lite"/>
    </source>
</evidence>
<dbReference type="InterPro" id="IPR003115">
    <property type="entry name" value="ParB_N"/>
</dbReference>
<dbReference type="InterPro" id="IPR036086">
    <property type="entry name" value="ParB/Sulfiredoxin_sf"/>
</dbReference>
<protein>
    <submittedName>
        <fullName evidence="3">Putative streptomycin biosynthesis operon possible regulatory protein</fullName>
    </submittedName>
</protein>
<feature type="region of interest" description="Disordered" evidence="1">
    <location>
        <begin position="153"/>
        <end position="216"/>
    </location>
</feature>
<reference evidence="3" key="2">
    <citation type="submission" date="2015-03" db="EMBL/GenBank/DDBJ databases">
        <authorList>
            <person name="Chow C.-E.T."/>
            <person name="Winget D.M."/>
            <person name="White R.A.III."/>
            <person name="Hallam S.J."/>
            <person name="Suttle C.A."/>
        </authorList>
    </citation>
    <scope>NUCLEOTIDE SEQUENCE</scope>
    <source>
        <strain evidence="3">Anoxic2_3</strain>
    </source>
</reference>
<evidence type="ECO:0000313" key="3">
    <source>
        <dbReference type="EMBL" id="AKH46928.1"/>
    </source>
</evidence>
<sequence>MEASVNTILLDDIRIDGGTQPRAETNGDAIMSYAEELAAGAKFPPVVLFHDGRSYWLADGFHRFHAHAEAGLEEIPCEIKNGTQRDAIKYSLSANAKHGIYRSNKDKRHAVMKCLEDEEWAGKPQTEIGEMCCVSQQFVSKVLSEIGPAASYNSSKKKTATRNGTTYEMNTTNIGRQSASALSPGGATDEPPIEYTHTQRGGGDPEPEQSKGKAPEWQGYSTVMRYVYAAIATLESMPQGDPERWAGYAAIVEWINSQGGEQWERIS</sequence>
<evidence type="ECO:0000259" key="2">
    <source>
        <dbReference type="SMART" id="SM00470"/>
    </source>
</evidence>
<dbReference type="EMBL" id="KR029587">
    <property type="protein sequence ID" value="AKH46928.1"/>
    <property type="molecule type" value="Genomic_DNA"/>
</dbReference>
<dbReference type="Gene3D" id="3.90.1530.10">
    <property type="entry name" value="Conserved hypothetical protein from pyrococcus furiosus pfu- 392566-001, ParB domain"/>
    <property type="match status" value="1"/>
</dbReference>
<proteinExistence type="predicted"/>
<feature type="domain" description="ParB-like N-terminal" evidence="2">
    <location>
        <begin position="6"/>
        <end position="96"/>
    </location>
</feature>
<accession>A0A0F7L5X2</accession>
<name>A0A0F7L5X2_9VIRU</name>
<organism evidence="3">
    <name type="scientific">uncultured marine virus</name>
    <dbReference type="NCBI Taxonomy" id="186617"/>
    <lineage>
        <taxon>Viruses</taxon>
        <taxon>environmental samples</taxon>
    </lineage>
</organism>
<dbReference type="SUPFAM" id="SSF110849">
    <property type="entry name" value="ParB/Sulfiredoxin"/>
    <property type="match status" value="1"/>
</dbReference>